<dbReference type="Gene3D" id="3.40.50.300">
    <property type="entry name" value="P-loop containing nucleotide triphosphate hydrolases"/>
    <property type="match status" value="1"/>
</dbReference>
<keyword evidence="7" id="KW-1185">Reference proteome</keyword>
<feature type="transmembrane region" description="Helical" evidence="4">
    <location>
        <begin position="280"/>
        <end position="298"/>
    </location>
</feature>
<dbReference type="FunFam" id="3.40.50.300:FF:000366">
    <property type="entry name" value="GTPase, IMAP family member 2"/>
    <property type="match status" value="1"/>
</dbReference>
<dbReference type="PANTHER" id="PTHR10903">
    <property type="entry name" value="GTPASE, IMAP FAMILY MEMBER-RELATED"/>
    <property type="match status" value="1"/>
</dbReference>
<dbReference type="PANTHER" id="PTHR10903:SF69">
    <property type="entry name" value="GTPASE IMAP FAMILY MEMBER 5"/>
    <property type="match status" value="1"/>
</dbReference>
<dbReference type="Pfam" id="PF04548">
    <property type="entry name" value="AIG1"/>
    <property type="match status" value="1"/>
</dbReference>
<evidence type="ECO:0000313" key="6">
    <source>
        <dbReference type="Ensembl" id="ENSSVLP00005012082.1"/>
    </source>
</evidence>
<protein>
    <recommendedName>
        <fullName evidence="5">AIG1-type G domain-containing protein</fullName>
    </recommendedName>
</protein>
<dbReference type="InterPro" id="IPR006703">
    <property type="entry name" value="G_AIG1"/>
</dbReference>
<dbReference type="AlphaFoldDB" id="A0A8D2CQ91"/>
<evidence type="ECO:0000256" key="3">
    <source>
        <dbReference type="ARBA" id="ARBA00023134"/>
    </source>
</evidence>
<comment type="similarity">
    <text evidence="1">Belongs to the TRAFAC class TrmE-Era-EngA-EngB-Septin-like GTPase superfamily. AIG1/Toc34/Toc159-like paraseptin GTPase family. IAN subfamily.</text>
</comment>
<organism evidence="6 7">
    <name type="scientific">Sciurus vulgaris</name>
    <name type="common">Eurasian red squirrel</name>
    <dbReference type="NCBI Taxonomy" id="55149"/>
    <lineage>
        <taxon>Eukaryota</taxon>
        <taxon>Metazoa</taxon>
        <taxon>Chordata</taxon>
        <taxon>Craniata</taxon>
        <taxon>Vertebrata</taxon>
        <taxon>Euteleostomi</taxon>
        <taxon>Mammalia</taxon>
        <taxon>Eutheria</taxon>
        <taxon>Euarchontoglires</taxon>
        <taxon>Glires</taxon>
        <taxon>Rodentia</taxon>
        <taxon>Sciuromorpha</taxon>
        <taxon>Sciuridae</taxon>
        <taxon>Sciurinae</taxon>
        <taxon>Sciurini</taxon>
        <taxon>Sciurus</taxon>
    </lineage>
</organism>
<dbReference type="GeneTree" id="ENSGT00940000154844"/>
<dbReference type="InterPro" id="IPR045058">
    <property type="entry name" value="GIMA/IAN/Toc"/>
</dbReference>
<evidence type="ECO:0000256" key="4">
    <source>
        <dbReference type="SAM" id="Phobius"/>
    </source>
</evidence>
<dbReference type="GO" id="GO:0005525">
    <property type="term" value="F:GTP binding"/>
    <property type="evidence" value="ECO:0007669"/>
    <property type="project" value="UniProtKB-KW"/>
</dbReference>
<keyword evidence="2" id="KW-0547">Nucleotide-binding</keyword>
<reference evidence="6" key="1">
    <citation type="submission" date="2025-08" db="UniProtKB">
        <authorList>
            <consortium name="Ensembl"/>
        </authorList>
    </citation>
    <scope>IDENTIFICATION</scope>
</reference>
<evidence type="ECO:0000256" key="2">
    <source>
        <dbReference type="ARBA" id="ARBA00022741"/>
    </source>
</evidence>
<keyword evidence="4" id="KW-0812">Transmembrane</keyword>
<dbReference type="SUPFAM" id="SSF52540">
    <property type="entry name" value="P-loop containing nucleoside triphosphate hydrolases"/>
    <property type="match status" value="1"/>
</dbReference>
<dbReference type="Proteomes" id="UP000694564">
    <property type="component" value="Chromosome 8"/>
</dbReference>
<dbReference type="PROSITE" id="PS51720">
    <property type="entry name" value="G_AIG1"/>
    <property type="match status" value="1"/>
</dbReference>
<keyword evidence="4" id="KW-1133">Transmembrane helix</keyword>
<evidence type="ECO:0000259" key="5">
    <source>
        <dbReference type="PROSITE" id="PS51720"/>
    </source>
</evidence>
<keyword evidence="3" id="KW-0342">GTP-binding</keyword>
<dbReference type="CDD" id="cd01852">
    <property type="entry name" value="AIG1"/>
    <property type="match status" value="1"/>
</dbReference>
<feature type="domain" description="AIG1-type G" evidence="5">
    <location>
        <begin position="25"/>
        <end position="228"/>
    </location>
</feature>
<reference evidence="6" key="2">
    <citation type="submission" date="2025-09" db="UniProtKB">
        <authorList>
            <consortium name="Ensembl"/>
        </authorList>
    </citation>
    <scope>IDENTIFICATION</scope>
</reference>
<sequence>MEEFQKSRYGTMNEGGVEELWFVTSASLRILLVGRTGSGKSATGNSILCRPAFESRLATRPVTRTCQGEMGRWNGRDILVVDTPSIFEAEAHSQETYKNIADCYQLSVPGPHVLLLVTQLGRFTAQDAVAARRVKEVFGAEAMGHTVVLFTHGEDLGDESLDQYAAGTDNPGLRRLLAECGWRYCAFDNRAAGEQQRGQLAGLMAVVERLQRERQGCFLSNELFFQAQGLRPGAGAAARDAYDLFLAKVRAHVHRQKLALRRDERRRKVRALLAGRGCTLPHYVLSALVILCALLVLAI</sequence>
<evidence type="ECO:0000256" key="1">
    <source>
        <dbReference type="ARBA" id="ARBA00008535"/>
    </source>
</evidence>
<dbReference type="Ensembl" id="ENSSVLT00005013374.1">
    <property type="protein sequence ID" value="ENSSVLP00005012082.1"/>
    <property type="gene ID" value="ENSSVLG00005009592.1"/>
</dbReference>
<name>A0A8D2CQ91_SCIVU</name>
<accession>A0A8D2CQ91</accession>
<keyword evidence="4" id="KW-0472">Membrane</keyword>
<evidence type="ECO:0000313" key="7">
    <source>
        <dbReference type="Proteomes" id="UP000694564"/>
    </source>
</evidence>
<dbReference type="InterPro" id="IPR027417">
    <property type="entry name" value="P-loop_NTPase"/>
</dbReference>
<proteinExistence type="inferred from homology"/>